<proteinExistence type="predicted"/>
<feature type="compositionally biased region" description="Acidic residues" evidence="1">
    <location>
        <begin position="422"/>
        <end position="432"/>
    </location>
</feature>
<dbReference type="AlphaFoldDB" id="A0A5B8R855"/>
<evidence type="ECO:0000256" key="2">
    <source>
        <dbReference type="SAM" id="Phobius"/>
    </source>
</evidence>
<evidence type="ECO:0000256" key="1">
    <source>
        <dbReference type="SAM" id="MobiDB-lite"/>
    </source>
</evidence>
<gene>
    <name evidence="3" type="ORF">KBTEX_01186</name>
</gene>
<evidence type="ECO:0000313" key="3">
    <source>
        <dbReference type="EMBL" id="QEA04870.1"/>
    </source>
</evidence>
<sequence length="432" mass="50313">MNLGDNIWISIVVVLAEVIYILLVAVVVLAVLYRRQRRRIRGLQAEGVAPAEDVEAFSAFLHEAVKRLVHRFRKGWQGAPAELHRLAHIDDTGDPELVCLQMRYALLQSQLTSLEAPPEAYWRTHQESVERDIRLWDRVEKAITTAMRASRAESSRERSHTETASLPDSGGNDPWAAHNQAVEVQRLQERIGALEGYRERFNEMHSANVVERRANAEMRHALRAEFGDEGALGRRLDEHLAHYEHSRQPLDEYMDRGDIAPFEARPAAGVQRPTRPHSLRRRDQLIEQSTERMDTEYRRIVNSLDQQRTVIRELRTQLESSEQEKEQQKREYLARIAKLERQIQESEQSLTLFQNENYRNRRQIRKLMSQAEAYENQRQAISSLEETVDRFAAQAITMQQRISELERERDEAEANALRSEGDTTEEEHDDER</sequence>
<keyword evidence="2" id="KW-0472">Membrane</keyword>
<feature type="compositionally biased region" description="Basic and acidic residues" evidence="1">
    <location>
        <begin position="150"/>
        <end position="161"/>
    </location>
</feature>
<dbReference type="EMBL" id="MN079090">
    <property type="protein sequence ID" value="QEA04870.1"/>
    <property type="molecule type" value="Genomic_DNA"/>
</dbReference>
<feature type="region of interest" description="Disordered" evidence="1">
    <location>
        <begin position="263"/>
        <end position="290"/>
    </location>
</feature>
<feature type="region of interest" description="Disordered" evidence="1">
    <location>
        <begin position="147"/>
        <end position="176"/>
    </location>
</feature>
<keyword evidence="2" id="KW-0812">Transmembrane</keyword>
<feature type="compositionally biased region" description="Basic and acidic residues" evidence="1">
    <location>
        <begin position="281"/>
        <end position="290"/>
    </location>
</feature>
<accession>A0A5B8R855</accession>
<name>A0A5B8R855_9ZZZZ</name>
<reference evidence="3" key="1">
    <citation type="submission" date="2019-06" db="EMBL/GenBank/DDBJ databases">
        <authorList>
            <person name="Murdoch R.W."/>
            <person name="Fathepure B."/>
        </authorList>
    </citation>
    <scope>NUCLEOTIDE SEQUENCE</scope>
</reference>
<protein>
    <submittedName>
        <fullName evidence="3">Uncharacterized protein</fullName>
    </submittedName>
</protein>
<keyword evidence="2" id="KW-1133">Transmembrane helix</keyword>
<feature type="transmembrane region" description="Helical" evidence="2">
    <location>
        <begin position="6"/>
        <end position="33"/>
    </location>
</feature>
<feature type="region of interest" description="Disordered" evidence="1">
    <location>
        <begin position="403"/>
        <end position="432"/>
    </location>
</feature>
<feature type="compositionally biased region" description="Basic and acidic residues" evidence="1">
    <location>
        <begin position="403"/>
        <end position="412"/>
    </location>
</feature>
<organism evidence="3">
    <name type="scientific">uncultured organism</name>
    <dbReference type="NCBI Taxonomy" id="155900"/>
    <lineage>
        <taxon>unclassified sequences</taxon>
        <taxon>environmental samples</taxon>
    </lineage>
</organism>